<dbReference type="EMBL" id="BAABIA010000002">
    <property type="protein sequence ID" value="GAA5135555.1"/>
    <property type="molecule type" value="Genomic_DNA"/>
</dbReference>
<keyword evidence="3 5" id="KW-0566">Pantothenate biosynthesis</keyword>
<dbReference type="CDD" id="cd06557">
    <property type="entry name" value="KPHMT-like"/>
    <property type="match status" value="1"/>
</dbReference>
<dbReference type="NCBIfam" id="TIGR00222">
    <property type="entry name" value="panB"/>
    <property type="match status" value="1"/>
</dbReference>
<dbReference type="InterPro" id="IPR003700">
    <property type="entry name" value="Pantoate_hydroxy_MeTrfase"/>
</dbReference>
<dbReference type="HAMAP" id="MF_00156">
    <property type="entry name" value="PanB"/>
    <property type="match status" value="1"/>
</dbReference>
<dbReference type="Pfam" id="PF02548">
    <property type="entry name" value="Pantoate_transf"/>
    <property type="match status" value="1"/>
</dbReference>
<keyword evidence="5" id="KW-0479">Metal-binding</keyword>
<dbReference type="InterPro" id="IPR015813">
    <property type="entry name" value="Pyrv/PenolPyrv_kinase-like_dom"/>
</dbReference>
<feature type="binding site" evidence="5">
    <location>
        <position position="97"/>
    </location>
    <ligand>
        <name>3-methyl-2-oxobutanoate</name>
        <dbReference type="ChEBI" id="CHEBI:11851"/>
    </ligand>
</feature>
<dbReference type="Gene3D" id="3.20.20.60">
    <property type="entry name" value="Phosphoenolpyruvate-binding domains"/>
    <property type="match status" value="1"/>
</dbReference>
<comment type="cofactor">
    <cofactor evidence="5">
        <name>Mg(2+)</name>
        <dbReference type="ChEBI" id="CHEBI:18420"/>
    </cofactor>
    <text evidence="5">Binds 1 Mg(2+) ion per subunit.</text>
</comment>
<dbReference type="SUPFAM" id="SSF51621">
    <property type="entry name" value="Phosphoenolpyruvate/pyruvate domain"/>
    <property type="match status" value="1"/>
</dbReference>
<feature type="binding site" evidence="5">
    <location>
        <position position="58"/>
    </location>
    <ligand>
        <name>Mg(2+)</name>
        <dbReference type="ChEBI" id="CHEBI:18420"/>
    </ligand>
</feature>
<keyword evidence="5" id="KW-0460">Magnesium</keyword>
<evidence type="ECO:0000313" key="6">
    <source>
        <dbReference type="EMBL" id="GAA5135555.1"/>
    </source>
</evidence>
<dbReference type="PANTHER" id="PTHR20881:SF0">
    <property type="entry name" value="3-METHYL-2-OXOBUTANOATE HYDROXYMETHYLTRANSFERASE"/>
    <property type="match status" value="1"/>
</dbReference>
<feature type="binding site" evidence="5">
    <location>
        <position position="127"/>
    </location>
    <ligand>
        <name>Mg(2+)</name>
        <dbReference type="ChEBI" id="CHEBI:18420"/>
    </ligand>
</feature>
<dbReference type="PIRSF" id="PIRSF000388">
    <property type="entry name" value="Pantoate_hydroxy_MeTrfase"/>
    <property type="match status" value="1"/>
</dbReference>
<dbReference type="InterPro" id="IPR040442">
    <property type="entry name" value="Pyrv_kinase-like_dom_sf"/>
</dbReference>
<evidence type="ECO:0000313" key="7">
    <source>
        <dbReference type="Proteomes" id="UP001499852"/>
    </source>
</evidence>
<sequence>MTAAFSCEWFPSPAMLTSLTDLPLKKQAGERVTVLTAYDYPTARLLDEAGVDLLLVGDSLGMVVLGLPDTTGVTLDMMRHHTAAVRRGVKRVPVISDLPFHTYDTPEQALASARLLMEAGADAVKLEGGVAFIPQVRAIVQAGIPFVGHIGMLPQSVVLEGGYKKKGKTPAQAEQLIADALALDAAGACAMVLESVVAEVATEITRQVKATTIGIGAGPGTDAQVLVTPDLIGSFPWFRPPFAKARADVASEIQRAVKEWMTDVTAKPAP</sequence>
<evidence type="ECO:0000256" key="3">
    <source>
        <dbReference type="ARBA" id="ARBA00022655"/>
    </source>
</evidence>
<evidence type="ECO:0000256" key="4">
    <source>
        <dbReference type="ARBA" id="ARBA00022679"/>
    </source>
</evidence>
<organism evidence="6 7">
    <name type="scientific">Prosthecobacter algae</name>
    <dbReference type="NCBI Taxonomy" id="1144682"/>
    <lineage>
        <taxon>Bacteria</taxon>
        <taxon>Pseudomonadati</taxon>
        <taxon>Verrucomicrobiota</taxon>
        <taxon>Verrucomicrobiia</taxon>
        <taxon>Verrucomicrobiales</taxon>
        <taxon>Verrucomicrobiaceae</taxon>
        <taxon>Prosthecobacter</taxon>
    </lineage>
</organism>
<accession>A0ABP9NZ33</accession>
<gene>
    <name evidence="5 6" type="primary">panB</name>
    <name evidence="6" type="ORF">GCM10023213_09070</name>
</gene>
<comment type="caution">
    <text evidence="6">The sequence shown here is derived from an EMBL/GenBank/DDBJ whole genome shotgun (WGS) entry which is preliminary data.</text>
</comment>
<comment type="subcellular location">
    <subcellularLocation>
        <location evidence="5">Cytoplasm</location>
    </subcellularLocation>
</comment>
<feature type="binding site" evidence="5">
    <location>
        <position position="125"/>
    </location>
    <ligand>
        <name>3-methyl-2-oxobutanoate</name>
        <dbReference type="ChEBI" id="CHEBI:11851"/>
    </ligand>
</feature>
<comment type="similarity">
    <text evidence="1 5">Belongs to the PanB family.</text>
</comment>
<keyword evidence="7" id="KW-1185">Reference proteome</keyword>
<feature type="binding site" evidence="5">
    <location>
        <begin position="58"/>
        <end position="59"/>
    </location>
    <ligand>
        <name>3-methyl-2-oxobutanoate</name>
        <dbReference type="ChEBI" id="CHEBI:11851"/>
    </ligand>
</feature>
<feature type="binding site" evidence="5">
    <location>
        <position position="97"/>
    </location>
    <ligand>
        <name>Mg(2+)</name>
        <dbReference type="ChEBI" id="CHEBI:18420"/>
    </ligand>
</feature>
<evidence type="ECO:0000256" key="5">
    <source>
        <dbReference type="HAMAP-Rule" id="MF_00156"/>
    </source>
</evidence>
<reference evidence="7" key="1">
    <citation type="journal article" date="2019" name="Int. J. Syst. Evol. Microbiol.">
        <title>The Global Catalogue of Microorganisms (GCM) 10K type strain sequencing project: providing services to taxonomists for standard genome sequencing and annotation.</title>
        <authorList>
            <consortium name="The Broad Institute Genomics Platform"/>
            <consortium name="The Broad Institute Genome Sequencing Center for Infectious Disease"/>
            <person name="Wu L."/>
            <person name="Ma J."/>
        </authorList>
    </citation>
    <scope>NUCLEOTIDE SEQUENCE [LARGE SCALE GENOMIC DNA]</scope>
    <source>
        <strain evidence="7">JCM 18053</strain>
    </source>
</reference>
<name>A0ABP9NZ33_9BACT</name>
<keyword evidence="5" id="KW-0963">Cytoplasm</keyword>
<comment type="catalytic activity">
    <reaction evidence="5">
        <text>(6R)-5,10-methylene-5,6,7,8-tetrahydrofolate + 3-methyl-2-oxobutanoate + H2O = 2-dehydropantoate + (6S)-5,6,7,8-tetrahydrofolate</text>
        <dbReference type="Rhea" id="RHEA:11824"/>
        <dbReference type="ChEBI" id="CHEBI:11561"/>
        <dbReference type="ChEBI" id="CHEBI:11851"/>
        <dbReference type="ChEBI" id="CHEBI:15377"/>
        <dbReference type="ChEBI" id="CHEBI:15636"/>
        <dbReference type="ChEBI" id="CHEBI:57453"/>
        <dbReference type="EC" id="2.1.2.11"/>
    </reaction>
</comment>
<dbReference type="NCBIfam" id="NF001452">
    <property type="entry name" value="PRK00311.1"/>
    <property type="match status" value="1"/>
</dbReference>
<dbReference type="PANTHER" id="PTHR20881">
    <property type="entry name" value="3-METHYL-2-OXOBUTANOATE HYDROXYMETHYLTRANSFERASE"/>
    <property type="match status" value="1"/>
</dbReference>
<comment type="pathway">
    <text evidence="5">Cofactor biosynthesis; (R)-pantothenate biosynthesis; (R)-pantoate from 3-methyl-2-oxobutanoate: step 1/2.</text>
</comment>
<protein>
    <recommendedName>
        <fullName evidence="5">3-methyl-2-oxobutanoate hydroxymethyltransferase</fullName>
        <ecNumber evidence="5">2.1.2.11</ecNumber>
    </recommendedName>
    <alternativeName>
        <fullName evidence="5">Ketopantoate hydroxymethyltransferase</fullName>
        <shortName evidence="5">KPHMT</shortName>
    </alternativeName>
</protein>
<evidence type="ECO:0000256" key="1">
    <source>
        <dbReference type="ARBA" id="ARBA00008676"/>
    </source>
</evidence>
<comment type="function">
    <text evidence="5">Catalyzes the reversible reaction in which hydroxymethyl group from 5,10-methylenetetrahydrofolate is transferred onto alpha-ketoisovalerate to form ketopantoate.</text>
</comment>
<evidence type="ECO:0000256" key="2">
    <source>
        <dbReference type="ARBA" id="ARBA00011424"/>
    </source>
</evidence>
<comment type="subunit">
    <text evidence="2 5">Homodecamer; pentamer of dimers.</text>
</comment>
<keyword evidence="4 5" id="KW-0808">Transferase</keyword>
<dbReference type="EC" id="2.1.2.11" evidence="5"/>
<feature type="active site" description="Proton acceptor" evidence="5">
    <location>
        <position position="194"/>
    </location>
</feature>
<dbReference type="Proteomes" id="UP001499852">
    <property type="component" value="Unassembled WGS sequence"/>
</dbReference>
<proteinExistence type="inferred from homology"/>